<dbReference type="Gene3D" id="1.10.10.60">
    <property type="entry name" value="Homeodomain-like"/>
    <property type="match status" value="1"/>
</dbReference>
<sequence>MNILMEDIPYELHAMAEIIGMKNFEEIAKLYGGTTVYIPVHRKVILGERNREIVRQYNGKNVDKLRIKYGITSQQIRKILTDNGVSN</sequence>
<name>A0A645ADP9_9ZZZZ</name>
<accession>A0A645ADP9</accession>
<dbReference type="EMBL" id="VSSQ01013350">
    <property type="protein sequence ID" value="MPM51299.1"/>
    <property type="molecule type" value="Genomic_DNA"/>
</dbReference>
<gene>
    <name evidence="2" type="ORF">SDC9_98047</name>
</gene>
<protein>
    <recommendedName>
        <fullName evidence="1">Mor transcription activator domain-containing protein</fullName>
    </recommendedName>
</protein>
<evidence type="ECO:0000313" key="2">
    <source>
        <dbReference type="EMBL" id="MPM51299.1"/>
    </source>
</evidence>
<evidence type="ECO:0000259" key="1">
    <source>
        <dbReference type="Pfam" id="PF08765"/>
    </source>
</evidence>
<dbReference type="InterPro" id="IPR052411">
    <property type="entry name" value="c-mor_Regulatory_Protein"/>
</dbReference>
<dbReference type="Pfam" id="PF08765">
    <property type="entry name" value="Mor"/>
    <property type="match status" value="1"/>
</dbReference>
<dbReference type="InterPro" id="IPR009057">
    <property type="entry name" value="Homeodomain-like_sf"/>
</dbReference>
<dbReference type="AlphaFoldDB" id="A0A645ADP9"/>
<organism evidence="2">
    <name type="scientific">bioreactor metagenome</name>
    <dbReference type="NCBI Taxonomy" id="1076179"/>
    <lineage>
        <taxon>unclassified sequences</taxon>
        <taxon>metagenomes</taxon>
        <taxon>ecological metagenomes</taxon>
    </lineage>
</organism>
<dbReference type="PANTHER" id="PTHR37812">
    <property type="entry name" value="MU-LIKE PROPHAGE FLUMU PROTEIN C"/>
    <property type="match status" value="1"/>
</dbReference>
<dbReference type="InterPro" id="IPR014875">
    <property type="entry name" value="Mor_transcription_activator"/>
</dbReference>
<comment type="caution">
    <text evidence="2">The sequence shown here is derived from an EMBL/GenBank/DDBJ whole genome shotgun (WGS) entry which is preliminary data.</text>
</comment>
<feature type="domain" description="Mor transcription activator" evidence="1">
    <location>
        <begin position="13"/>
        <end position="80"/>
    </location>
</feature>
<reference evidence="2" key="1">
    <citation type="submission" date="2019-08" db="EMBL/GenBank/DDBJ databases">
        <authorList>
            <person name="Kucharzyk K."/>
            <person name="Murdoch R.W."/>
            <person name="Higgins S."/>
            <person name="Loffler F."/>
        </authorList>
    </citation>
    <scope>NUCLEOTIDE SEQUENCE</scope>
</reference>
<dbReference type="PANTHER" id="PTHR37812:SF1">
    <property type="entry name" value="MU-LIKE PROPHAGE FLUMU PROTEIN C"/>
    <property type="match status" value="1"/>
</dbReference>
<proteinExistence type="predicted"/>
<dbReference type="SUPFAM" id="SSF46689">
    <property type="entry name" value="Homeodomain-like"/>
    <property type="match status" value="1"/>
</dbReference>